<protein>
    <submittedName>
        <fullName evidence="2">Uncharacterized protein</fullName>
    </submittedName>
</protein>
<gene>
    <name evidence="2" type="ORF">RFI_33436</name>
</gene>
<proteinExistence type="predicted"/>
<name>X6LRE9_RETFI</name>
<comment type="caution">
    <text evidence="2">The sequence shown here is derived from an EMBL/GenBank/DDBJ whole genome shotgun (WGS) entry which is preliminary data.</text>
</comment>
<evidence type="ECO:0000313" key="2">
    <source>
        <dbReference type="EMBL" id="ETO03966.1"/>
    </source>
</evidence>
<keyword evidence="3" id="KW-1185">Reference proteome</keyword>
<feature type="region of interest" description="Disordered" evidence="1">
    <location>
        <begin position="70"/>
        <end position="91"/>
    </location>
</feature>
<feature type="compositionally biased region" description="Acidic residues" evidence="1">
    <location>
        <begin position="76"/>
        <end position="91"/>
    </location>
</feature>
<evidence type="ECO:0000313" key="3">
    <source>
        <dbReference type="Proteomes" id="UP000023152"/>
    </source>
</evidence>
<accession>X6LRE9</accession>
<dbReference type="EMBL" id="ASPP01031085">
    <property type="protein sequence ID" value="ETO03966.1"/>
    <property type="molecule type" value="Genomic_DNA"/>
</dbReference>
<feature type="non-terminal residue" evidence="2">
    <location>
        <position position="1"/>
    </location>
</feature>
<evidence type="ECO:0000256" key="1">
    <source>
        <dbReference type="SAM" id="MobiDB-lite"/>
    </source>
</evidence>
<dbReference type="Proteomes" id="UP000023152">
    <property type="component" value="Unassembled WGS sequence"/>
</dbReference>
<organism evidence="2 3">
    <name type="scientific">Reticulomyxa filosa</name>
    <dbReference type="NCBI Taxonomy" id="46433"/>
    <lineage>
        <taxon>Eukaryota</taxon>
        <taxon>Sar</taxon>
        <taxon>Rhizaria</taxon>
        <taxon>Retaria</taxon>
        <taxon>Foraminifera</taxon>
        <taxon>Monothalamids</taxon>
        <taxon>Reticulomyxidae</taxon>
        <taxon>Reticulomyxa</taxon>
    </lineage>
</organism>
<sequence>DKKKAIPSVLWVAKDRLQSMEKELIKRTREMEMHLKVKEKMFAEVQNVHTQLDQVMKEYKTVVEQLERLRKRHNAEEEDVSEEFEDDESDT</sequence>
<dbReference type="AlphaFoldDB" id="X6LRE9"/>
<reference evidence="2 3" key="1">
    <citation type="journal article" date="2013" name="Curr. Biol.">
        <title>The Genome of the Foraminiferan Reticulomyxa filosa.</title>
        <authorList>
            <person name="Glockner G."/>
            <person name="Hulsmann N."/>
            <person name="Schleicher M."/>
            <person name="Noegel A.A."/>
            <person name="Eichinger L."/>
            <person name="Gallinger C."/>
            <person name="Pawlowski J."/>
            <person name="Sierra R."/>
            <person name="Euteneuer U."/>
            <person name="Pillet L."/>
            <person name="Moustafa A."/>
            <person name="Platzer M."/>
            <person name="Groth M."/>
            <person name="Szafranski K."/>
            <person name="Schliwa M."/>
        </authorList>
    </citation>
    <scope>NUCLEOTIDE SEQUENCE [LARGE SCALE GENOMIC DNA]</scope>
</reference>